<dbReference type="InterPro" id="IPR040256">
    <property type="entry name" value="At4g02000-like"/>
</dbReference>
<dbReference type="Pfam" id="PF14392">
    <property type="entry name" value="zf-CCHC_4"/>
    <property type="match status" value="1"/>
</dbReference>
<feature type="domain" description="Zinc knuckle CX2CX4HX4C" evidence="1">
    <location>
        <begin position="147"/>
        <end position="189"/>
    </location>
</feature>
<dbReference type="AlphaFoldDB" id="A0A498I6C4"/>
<evidence type="ECO:0000313" key="3">
    <source>
        <dbReference type="Proteomes" id="UP000290289"/>
    </source>
</evidence>
<organism evidence="2 3">
    <name type="scientific">Malus domestica</name>
    <name type="common">Apple</name>
    <name type="synonym">Pyrus malus</name>
    <dbReference type="NCBI Taxonomy" id="3750"/>
    <lineage>
        <taxon>Eukaryota</taxon>
        <taxon>Viridiplantae</taxon>
        <taxon>Streptophyta</taxon>
        <taxon>Embryophyta</taxon>
        <taxon>Tracheophyta</taxon>
        <taxon>Spermatophyta</taxon>
        <taxon>Magnoliopsida</taxon>
        <taxon>eudicotyledons</taxon>
        <taxon>Gunneridae</taxon>
        <taxon>Pentapetalae</taxon>
        <taxon>rosids</taxon>
        <taxon>fabids</taxon>
        <taxon>Rosales</taxon>
        <taxon>Rosaceae</taxon>
        <taxon>Amygdaloideae</taxon>
        <taxon>Maleae</taxon>
        <taxon>Malus</taxon>
    </lineage>
</organism>
<dbReference type="STRING" id="3750.A0A498I6C4"/>
<dbReference type="Proteomes" id="UP000290289">
    <property type="component" value="Chromosome 13"/>
</dbReference>
<reference evidence="2 3" key="1">
    <citation type="submission" date="2018-10" db="EMBL/GenBank/DDBJ databases">
        <title>A high-quality apple genome assembly.</title>
        <authorList>
            <person name="Hu J."/>
        </authorList>
    </citation>
    <scope>NUCLEOTIDE SEQUENCE [LARGE SCALE GENOMIC DNA]</scope>
    <source>
        <strain evidence="3">cv. HFTH1</strain>
        <tissue evidence="2">Young leaf</tissue>
    </source>
</reference>
<accession>A0A498I6C4</accession>
<dbReference type="PANTHER" id="PTHR31286">
    <property type="entry name" value="GLYCINE-RICH CELL WALL STRUCTURAL PROTEIN 1.8-LIKE"/>
    <property type="match status" value="1"/>
</dbReference>
<gene>
    <name evidence="2" type="ORF">DVH24_002308</name>
</gene>
<proteinExistence type="predicted"/>
<dbReference type="EMBL" id="RDQH01000339">
    <property type="protein sequence ID" value="RXH78790.1"/>
    <property type="molecule type" value="Genomic_DNA"/>
</dbReference>
<evidence type="ECO:0000313" key="2">
    <source>
        <dbReference type="EMBL" id="RXH78790.1"/>
    </source>
</evidence>
<sequence>MASGEEAIHYLSVNFEDSLDLEERFDDNIHLVGSLLADNEPSEHVIKEVMRIAWNKMGVVKVLKTKPNIYAINVGEDAVARRLLEGNPWFNKDYTSTIKLWQAHGVPRHLCTMKNAIMGEMLGAVLEVEDHFEIGFRNFLWLQVDFDGRRPLVTCFQIPFQKTGSRLLRLKYEGLRIFCYRCGRLGHRMVAHGWRHQWLREQAVCVTSCVLPLPPKHHLCYSRQDKSIAATKEKSDIAPFVILSTPNTDLFEADTLIPKPSGFHLPRLNNIPDDGHMWHPDSFGIQFTNGALTIAVNSLSLSKS</sequence>
<protein>
    <recommendedName>
        <fullName evidence="1">Zinc knuckle CX2CX4HX4C domain-containing protein</fullName>
    </recommendedName>
</protein>
<keyword evidence="3" id="KW-1185">Reference proteome</keyword>
<evidence type="ECO:0000259" key="1">
    <source>
        <dbReference type="Pfam" id="PF14392"/>
    </source>
</evidence>
<dbReference type="PANTHER" id="PTHR31286:SF167">
    <property type="entry name" value="OS09G0268800 PROTEIN"/>
    <property type="match status" value="1"/>
</dbReference>
<comment type="caution">
    <text evidence="2">The sequence shown here is derived from an EMBL/GenBank/DDBJ whole genome shotgun (WGS) entry which is preliminary data.</text>
</comment>
<dbReference type="InterPro" id="IPR025836">
    <property type="entry name" value="Zn_knuckle_CX2CX4HX4C"/>
</dbReference>
<name>A0A498I6C4_MALDO</name>